<reference evidence="3 4" key="1">
    <citation type="submission" date="2024-10" db="EMBL/GenBank/DDBJ databases">
        <title>The Natural Products Discovery Center: Release of the First 8490 Sequenced Strains for Exploring Actinobacteria Biosynthetic Diversity.</title>
        <authorList>
            <person name="Kalkreuter E."/>
            <person name="Kautsar S.A."/>
            <person name="Yang D."/>
            <person name="Bader C.D."/>
            <person name="Teijaro C.N."/>
            <person name="Fluegel L."/>
            <person name="Davis C.M."/>
            <person name="Simpson J.R."/>
            <person name="Lauterbach L."/>
            <person name="Steele A.D."/>
            <person name="Gui C."/>
            <person name="Meng S."/>
            <person name="Li G."/>
            <person name="Viehrig K."/>
            <person name="Ye F."/>
            <person name="Su P."/>
            <person name="Kiefer A.F."/>
            <person name="Nichols A."/>
            <person name="Cepeda A.J."/>
            <person name="Yan W."/>
            <person name="Fan B."/>
            <person name="Jiang Y."/>
            <person name="Adhikari A."/>
            <person name="Zheng C.-J."/>
            <person name="Schuster L."/>
            <person name="Cowan T.M."/>
            <person name="Smanski M.J."/>
            <person name="Chevrette M.G."/>
            <person name="De Carvalho L.P.S."/>
            <person name="Shen B."/>
        </authorList>
    </citation>
    <scope>NUCLEOTIDE SEQUENCE [LARGE SCALE GENOMIC DNA]</scope>
    <source>
        <strain evidence="3 4">NPDC087045</strain>
    </source>
</reference>
<dbReference type="PANTHER" id="PTHR43685:SF11">
    <property type="entry name" value="GLYCOSYLTRANSFERASE TAGX-RELATED"/>
    <property type="match status" value="1"/>
</dbReference>
<proteinExistence type="predicted"/>
<evidence type="ECO:0000259" key="2">
    <source>
        <dbReference type="Pfam" id="PF00535"/>
    </source>
</evidence>
<sequence>MDMTANAPIDISICICTFRRPQLLDLLLQALSEQDRDGLALEVVVADNDPGASARPVLDAWQARLPLPLRALHVPVPNIAATRNATVHAARGEWILFIDDDEAPGEGWVRKLVQAQRTFGADAVFAPVLPRYLDGTPAWILRGGFFNRPRFATGAPITSHDARTGNVLIRRSKMLAVSPAPEAGPFDTAFGRTGAEDTMLFRDMLAHGAVFIWCDEATVSEEVPLQRANLPWLLRRSYRLGQTYVLSEIARLSPLGRFRRGGWLGLRAAAQFVVAAGLCLACLPFSRIKAVRWLRAASAQCGKLSALIGHRYHEYGN</sequence>
<keyword evidence="1" id="KW-1133">Transmembrane helix</keyword>
<dbReference type="EMBL" id="JBIUZV010000002">
    <property type="protein sequence ID" value="MFJ3044986.1"/>
    <property type="molecule type" value="Genomic_DNA"/>
</dbReference>
<evidence type="ECO:0000256" key="1">
    <source>
        <dbReference type="SAM" id="Phobius"/>
    </source>
</evidence>
<dbReference type="RefSeq" id="WP_402698462.1">
    <property type="nucleotide sequence ID" value="NZ_JBIUZV010000002.1"/>
</dbReference>
<dbReference type="Pfam" id="PF00535">
    <property type="entry name" value="Glycos_transf_2"/>
    <property type="match status" value="1"/>
</dbReference>
<dbReference type="EC" id="2.4.-.-" evidence="3"/>
<keyword evidence="3" id="KW-0808">Transferase</keyword>
<dbReference type="GO" id="GO:0016757">
    <property type="term" value="F:glycosyltransferase activity"/>
    <property type="evidence" value="ECO:0007669"/>
    <property type="project" value="UniProtKB-KW"/>
</dbReference>
<keyword evidence="4" id="KW-1185">Reference proteome</keyword>
<feature type="domain" description="Glycosyltransferase 2-like" evidence="2">
    <location>
        <begin position="12"/>
        <end position="171"/>
    </location>
</feature>
<evidence type="ECO:0000313" key="4">
    <source>
        <dbReference type="Proteomes" id="UP001617427"/>
    </source>
</evidence>
<dbReference type="PANTHER" id="PTHR43685">
    <property type="entry name" value="GLYCOSYLTRANSFERASE"/>
    <property type="match status" value="1"/>
</dbReference>
<dbReference type="InterPro" id="IPR029044">
    <property type="entry name" value="Nucleotide-diphossugar_trans"/>
</dbReference>
<dbReference type="SUPFAM" id="SSF53448">
    <property type="entry name" value="Nucleotide-diphospho-sugar transferases"/>
    <property type="match status" value="1"/>
</dbReference>
<dbReference type="Proteomes" id="UP001617427">
    <property type="component" value="Unassembled WGS sequence"/>
</dbReference>
<keyword evidence="3" id="KW-0328">Glycosyltransferase</keyword>
<gene>
    <name evidence="3" type="ORF">ACIPEN_04045</name>
</gene>
<feature type="transmembrane region" description="Helical" evidence="1">
    <location>
        <begin position="263"/>
        <end position="285"/>
    </location>
</feature>
<keyword evidence="1" id="KW-0812">Transmembrane</keyword>
<dbReference type="Gene3D" id="3.90.550.10">
    <property type="entry name" value="Spore Coat Polysaccharide Biosynthesis Protein SpsA, Chain A"/>
    <property type="match status" value="1"/>
</dbReference>
<organism evidence="3 4">
    <name type="scientific">Herbaspirillum chlorophenolicum</name>
    <dbReference type="NCBI Taxonomy" id="211589"/>
    <lineage>
        <taxon>Bacteria</taxon>
        <taxon>Pseudomonadati</taxon>
        <taxon>Pseudomonadota</taxon>
        <taxon>Betaproteobacteria</taxon>
        <taxon>Burkholderiales</taxon>
        <taxon>Oxalobacteraceae</taxon>
        <taxon>Herbaspirillum</taxon>
    </lineage>
</organism>
<keyword evidence="1" id="KW-0472">Membrane</keyword>
<protein>
    <submittedName>
        <fullName evidence="3">Glycosyltransferase</fullName>
        <ecNumber evidence="3">2.4.-.-</ecNumber>
    </submittedName>
</protein>
<dbReference type="InterPro" id="IPR001173">
    <property type="entry name" value="Glyco_trans_2-like"/>
</dbReference>
<dbReference type="InterPro" id="IPR050834">
    <property type="entry name" value="Glycosyltransf_2"/>
</dbReference>
<accession>A0ABW8EU54</accession>
<name>A0ABW8EU54_9BURK</name>
<evidence type="ECO:0000313" key="3">
    <source>
        <dbReference type="EMBL" id="MFJ3044986.1"/>
    </source>
</evidence>
<comment type="caution">
    <text evidence="3">The sequence shown here is derived from an EMBL/GenBank/DDBJ whole genome shotgun (WGS) entry which is preliminary data.</text>
</comment>